<name>A0ABX4LTV0_9BACT</name>
<keyword evidence="2" id="KW-1185">Reference proteome</keyword>
<organism evidence="1 2">
    <name type="scientific">Malaciobacter canalis</name>
    <dbReference type="NCBI Taxonomy" id="1912871"/>
    <lineage>
        <taxon>Bacteria</taxon>
        <taxon>Pseudomonadati</taxon>
        <taxon>Campylobacterota</taxon>
        <taxon>Epsilonproteobacteria</taxon>
        <taxon>Campylobacterales</taxon>
        <taxon>Arcobacteraceae</taxon>
        <taxon>Malaciobacter</taxon>
    </lineage>
</organism>
<reference evidence="1 2" key="1">
    <citation type="submission" date="2017-09" db="EMBL/GenBank/DDBJ databases">
        <authorList>
            <person name="Perez-Cataluna A."/>
            <person name="Figueras M.J."/>
            <person name="Salas-Masso N."/>
        </authorList>
    </citation>
    <scope>NUCLEOTIDE SEQUENCE [LARGE SCALE GENOMIC DNA]</scope>
    <source>
        <strain evidence="1 2">F138-33</strain>
    </source>
</reference>
<protein>
    <recommendedName>
        <fullName evidence="3">Helix-turn-helix type 11 domain-containing protein</fullName>
    </recommendedName>
</protein>
<sequence length="205" mass="24151">MENNLYNNHYSKKTSKKHKVWQYIRRNRFFTFLDCMMVSGVTENYLKTIIWHLEKAGYIKQKNDVTSNKKRSYQHTGLRKFGIKSPSIVNGIVYDLNTKEEYNIRPILAIEKMLRVMNENTLLTKEEIAQKSNVTFRAAKKQFTKLEELGVLTPALKDDSFPSCGNGKYQRRNGKKLFSINTKIVSRLIRNIELEKKDIWDIEGY</sequence>
<dbReference type="EMBL" id="NWVW01000007">
    <property type="protein sequence ID" value="PHO09758.1"/>
    <property type="molecule type" value="Genomic_DNA"/>
</dbReference>
<gene>
    <name evidence="1" type="ORF">CPG37_07000</name>
</gene>
<dbReference type="RefSeq" id="WP_099334366.1">
    <property type="nucleotide sequence ID" value="NZ_CP042812.1"/>
</dbReference>
<proteinExistence type="predicted"/>
<accession>A0ABX4LTV0</accession>
<evidence type="ECO:0000313" key="2">
    <source>
        <dbReference type="Proteomes" id="UP000221384"/>
    </source>
</evidence>
<comment type="caution">
    <text evidence="1">The sequence shown here is derived from an EMBL/GenBank/DDBJ whole genome shotgun (WGS) entry which is preliminary data.</text>
</comment>
<dbReference type="Proteomes" id="UP000221384">
    <property type="component" value="Unassembled WGS sequence"/>
</dbReference>
<evidence type="ECO:0000313" key="1">
    <source>
        <dbReference type="EMBL" id="PHO09758.1"/>
    </source>
</evidence>
<evidence type="ECO:0008006" key="3">
    <source>
        <dbReference type="Google" id="ProtNLM"/>
    </source>
</evidence>